<evidence type="ECO:0000313" key="6">
    <source>
        <dbReference type="EMBL" id="RLV58857.1"/>
    </source>
</evidence>
<evidence type="ECO:0000256" key="5">
    <source>
        <dbReference type="HAMAP-Rule" id="MF_00189"/>
    </source>
</evidence>
<keyword evidence="3 5" id="KW-1133">Transmembrane helix</keyword>
<dbReference type="PANTHER" id="PTHR36917:SF1">
    <property type="entry name" value="INNER MEMBRANE-SPANNING PROTEIN YCIB"/>
    <property type="match status" value="1"/>
</dbReference>
<dbReference type="NCBIfam" id="TIGR00997">
    <property type="entry name" value="ispZ"/>
    <property type="match status" value="1"/>
</dbReference>
<comment type="caution">
    <text evidence="6">The sequence shown here is derived from an EMBL/GenBank/DDBJ whole genome shotgun (WGS) entry which is preliminary data.</text>
</comment>
<sequence length="180" mass="20865">MKQILEFLPLIIFFLVYKFFDIYVATGALIAATLIQLIVTYLLYKKIEKMLLVTFAMVAIFGTLTIVFHDDNFIKWKVTLIYMLFAGLLIGSQLMNRSIIKSMLGKEIEAPEKIWRNLTFYWAAFFSVCAAINIYIAYNFSLETWVNFKVFGLTILSIINLVGTIAYLYPHLPQEENDKE</sequence>
<evidence type="ECO:0000256" key="2">
    <source>
        <dbReference type="ARBA" id="ARBA00022692"/>
    </source>
</evidence>
<comment type="subcellular location">
    <subcellularLocation>
        <location evidence="5">Cell inner membrane</location>
        <topology evidence="5">Multi-pass membrane protein</topology>
    </subcellularLocation>
</comment>
<dbReference type="Pfam" id="PF04279">
    <property type="entry name" value="IspA"/>
    <property type="match status" value="1"/>
</dbReference>
<dbReference type="NCBIfam" id="NF001324">
    <property type="entry name" value="PRK00259.1-2"/>
    <property type="match status" value="1"/>
</dbReference>
<name>A0A3L8PTW6_9GAMM</name>
<comment type="function">
    <text evidence="5">Plays a role in cell envelope biogenesis, maintenance of cell envelope integrity and membrane homeostasis.</text>
</comment>
<dbReference type="InterPro" id="IPR006008">
    <property type="entry name" value="YciB"/>
</dbReference>
<proteinExistence type="inferred from homology"/>
<dbReference type="PANTHER" id="PTHR36917">
    <property type="entry name" value="INTRACELLULAR SEPTATION PROTEIN A-RELATED"/>
    <property type="match status" value="1"/>
</dbReference>
<evidence type="ECO:0000313" key="7">
    <source>
        <dbReference type="Proteomes" id="UP000281474"/>
    </source>
</evidence>
<dbReference type="Proteomes" id="UP000281474">
    <property type="component" value="Unassembled WGS sequence"/>
</dbReference>
<keyword evidence="4 5" id="KW-0472">Membrane</keyword>
<dbReference type="EMBL" id="QZEI01000053">
    <property type="protein sequence ID" value="RLV58857.1"/>
    <property type="molecule type" value="Genomic_DNA"/>
</dbReference>
<dbReference type="OrthoDB" id="9788219at2"/>
<keyword evidence="1 5" id="KW-1003">Cell membrane</keyword>
<keyword evidence="2 5" id="KW-0812">Transmembrane</keyword>
<dbReference type="RefSeq" id="WP_121839859.1">
    <property type="nucleotide sequence ID" value="NZ_ML014802.1"/>
</dbReference>
<protein>
    <recommendedName>
        <fullName evidence="5">Inner membrane-spanning protein YciB</fullName>
    </recommendedName>
</protein>
<keyword evidence="7" id="KW-1185">Reference proteome</keyword>
<gene>
    <name evidence="5" type="primary">yciB</name>
    <name evidence="6" type="ORF">D5018_15215</name>
</gene>
<comment type="similarity">
    <text evidence="5">Belongs to the YciB family.</text>
</comment>
<feature type="transmembrane region" description="Helical" evidence="5">
    <location>
        <begin position="80"/>
        <end position="99"/>
    </location>
</feature>
<feature type="transmembrane region" description="Helical" evidence="5">
    <location>
        <begin position="51"/>
        <end position="68"/>
    </location>
</feature>
<feature type="transmembrane region" description="Helical" evidence="5">
    <location>
        <begin position="150"/>
        <end position="169"/>
    </location>
</feature>
<feature type="transmembrane region" description="Helical" evidence="5">
    <location>
        <begin position="120"/>
        <end position="138"/>
    </location>
</feature>
<evidence type="ECO:0000256" key="4">
    <source>
        <dbReference type="ARBA" id="ARBA00023136"/>
    </source>
</evidence>
<accession>A0A3L8PTW6</accession>
<reference evidence="6 7" key="1">
    <citation type="submission" date="2018-09" db="EMBL/GenBank/DDBJ databases">
        <title>Phylogeny of the Shewanellaceae, and recommendation for two new genera, Pseudoshewanella and Parashewanella.</title>
        <authorList>
            <person name="Wang G."/>
        </authorList>
    </citation>
    <scope>NUCLEOTIDE SEQUENCE [LARGE SCALE GENOMIC DNA]</scope>
    <source>
        <strain evidence="6 7">C51</strain>
    </source>
</reference>
<evidence type="ECO:0000256" key="3">
    <source>
        <dbReference type="ARBA" id="ARBA00022989"/>
    </source>
</evidence>
<dbReference type="AlphaFoldDB" id="A0A3L8PTW6"/>
<organism evidence="6 7">
    <name type="scientific">Parashewanella curva</name>
    <dbReference type="NCBI Taxonomy" id="2338552"/>
    <lineage>
        <taxon>Bacteria</taxon>
        <taxon>Pseudomonadati</taxon>
        <taxon>Pseudomonadota</taxon>
        <taxon>Gammaproteobacteria</taxon>
        <taxon>Alteromonadales</taxon>
        <taxon>Shewanellaceae</taxon>
        <taxon>Parashewanella</taxon>
    </lineage>
</organism>
<feature type="transmembrane region" description="Helical" evidence="5">
    <location>
        <begin position="20"/>
        <end position="44"/>
    </location>
</feature>
<evidence type="ECO:0000256" key="1">
    <source>
        <dbReference type="ARBA" id="ARBA00022475"/>
    </source>
</evidence>
<keyword evidence="5" id="KW-0997">Cell inner membrane</keyword>
<dbReference type="GO" id="GO:0005886">
    <property type="term" value="C:plasma membrane"/>
    <property type="evidence" value="ECO:0007669"/>
    <property type="project" value="UniProtKB-SubCell"/>
</dbReference>
<dbReference type="HAMAP" id="MF_00189">
    <property type="entry name" value="YciB"/>
    <property type="match status" value="1"/>
</dbReference>